<dbReference type="SUPFAM" id="SSF75304">
    <property type="entry name" value="Amidase signature (AS) enzymes"/>
    <property type="match status" value="1"/>
</dbReference>
<evidence type="ECO:0000256" key="1">
    <source>
        <dbReference type="SAM" id="SignalP"/>
    </source>
</evidence>
<evidence type="ECO:0000259" key="2">
    <source>
        <dbReference type="Pfam" id="PF01425"/>
    </source>
</evidence>
<evidence type="ECO:0000313" key="3">
    <source>
        <dbReference type="EMBL" id="GKV20979.1"/>
    </source>
</evidence>
<comment type="caution">
    <text evidence="3">The sequence shown here is derived from an EMBL/GenBank/DDBJ whole genome shotgun (WGS) entry which is preliminary data.</text>
</comment>
<feature type="signal peptide" evidence="1">
    <location>
        <begin position="1"/>
        <end position="31"/>
    </location>
</feature>
<name>A0AAV5K249_9ROSI</name>
<accession>A0AAV5K249</accession>
<dbReference type="PANTHER" id="PTHR42678">
    <property type="entry name" value="AMIDASE"/>
    <property type="match status" value="1"/>
</dbReference>
<organism evidence="3 4">
    <name type="scientific">Rubroshorea leprosula</name>
    <dbReference type="NCBI Taxonomy" id="152421"/>
    <lineage>
        <taxon>Eukaryota</taxon>
        <taxon>Viridiplantae</taxon>
        <taxon>Streptophyta</taxon>
        <taxon>Embryophyta</taxon>
        <taxon>Tracheophyta</taxon>
        <taxon>Spermatophyta</taxon>
        <taxon>Magnoliopsida</taxon>
        <taxon>eudicotyledons</taxon>
        <taxon>Gunneridae</taxon>
        <taxon>Pentapetalae</taxon>
        <taxon>rosids</taxon>
        <taxon>malvids</taxon>
        <taxon>Malvales</taxon>
        <taxon>Dipterocarpaceae</taxon>
        <taxon>Rubroshorea</taxon>
    </lineage>
</organism>
<protein>
    <recommendedName>
        <fullName evidence="2">Amidase domain-containing protein</fullName>
    </recommendedName>
</protein>
<dbReference type="Gene3D" id="3.90.1300.10">
    <property type="entry name" value="Amidase signature (AS) domain"/>
    <property type="match status" value="1"/>
</dbReference>
<keyword evidence="1" id="KW-0732">Signal</keyword>
<keyword evidence="4" id="KW-1185">Reference proteome</keyword>
<dbReference type="InterPro" id="IPR036928">
    <property type="entry name" value="AS_sf"/>
</dbReference>
<proteinExistence type="predicted"/>
<dbReference type="InterPro" id="IPR023631">
    <property type="entry name" value="Amidase_dom"/>
</dbReference>
<dbReference type="Proteomes" id="UP001054252">
    <property type="component" value="Unassembled WGS sequence"/>
</dbReference>
<dbReference type="Pfam" id="PF01425">
    <property type="entry name" value="Amidase"/>
    <property type="match status" value="1"/>
</dbReference>
<feature type="chain" id="PRO_5043473015" description="Amidase domain-containing protein" evidence="1">
    <location>
        <begin position="32"/>
        <end position="529"/>
    </location>
</feature>
<dbReference type="PANTHER" id="PTHR42678:SF25">
    <property type="entry name" value="AMIDASE C869.01"/>
    <property type="match status" value="1"/>
</dbReference>
<feature type="domain" description="Amidase" evidence="2">
    <location>
        <begin position="58"/>
        <end position="455"/>
    </location>
</feature>
<reference evidence="3 4" key="1">
    <citation type="journal article" date="2021" name="Commun. Biol.">
        <title>The genome of Shorea leprosula (Dipterocarpaceae) highlights the ecological relevance of drought in aseasonal tropical rainforests.</title>
        <authorList>
            <person name="Ng K.K.S."/>
            <person name="Kobayashi M.J."/>
            <person name="Fawcett J.A."/>
            <person name="Hatakeyama M."/>
            <person name="Paape T."/>
            <person name="Ng C.H."/>
            <person name="Ang C.C."/>
            <person name="Tnah L.H."/>
            <person name="Lee C.T."/>
            <person name="Nishiyama T."/>
            <person name="Sese J."/>
            <person name="O'Brien M.J."/>
            <person name="Copetti D."/>
            <person name="Mohd Noor M.I."/>
            <person name="Ong R.C."/>
            <person name="Putra M."/>
            <person name="Sireger I.Z."/>
            <person name="Indrioko S."/>
            <person name="Kosugi Y."/>
            <person name="Izuno A."/>
            <person name="Isagi Y."/>
            <person name="Lee S.L."/>
            <person name="Shimizu K.K."/>
        </authorList>
    </citation>
    <scope>NUCLEOTIDE SEQUENCE [LARGE SCALE GENOMIC DNA]</scope>
    <source>
        <strain evidence="3">214</strain>
    </source>
</reference>
<dbReference type="EMBL" id="BPVZ01000056">
    <property type="protein sequence ID" value="GKV20979.1"/>
    <property type="molecule type" value="Genomic_DNA"/>
</dbReference>
<dbReference type="AlphaFoldDB" id="A0AAV5K249"/>
<sequence>MASARLTSILFPPPIRLLITTIFISCLAIDAQDFTFQEATIDDIQRAFADNRLTSVQLVDFYLRRIETLNPMLRGVLEINPDARERAVEADRERSDLSRLPLGPLHGVPVLLKDTIATKDKMNTTAGSHALLGSVVPRDAGVVEKLRSAGAVILGKASLTEWYSFRALGKIPNGWCARGGQGQNPYVPSGETCGSSSGSAISVAANMVAVSLGSETHGSILCPSDHNSVVGFKPTIGLTSRAGVIPILPQLDTVGPIARTVSDAVYLLEAIVGYDPRDDEATSEAAKYIPEGGYKQFLNQDGVKGKRLGVIRQPSTNKSIFISAFESHLNTLRERGAMIVDDLEIPNMNIISNPGKSGELTTMLAGFKISVNEYLKELVASPVRSLADVIAFNENNPEQEKTKEYGQHTFIASENTNGMGQKERQAIELMKKLSRDGIEKTMEENKLDAIVTPGTYCISMLALGGYPGITVPAGYDSNGMPFGICFGGLKGTEPKLIEIAYAFEQATLVRRPPFSRSLEMNTEFYFASA</sequence>
<gene>
    <name evidence="3" type="ORF">SLEP1_g31018</name>
</gene>
<evidence type="ECO:0000313" key="4">
    <source>
        <dbReference type="Proteomes" id="UP001054252"/>
    </source>
</evidence>